<keyword evidence="1" id="KW-0862">Zinc</keyword>
<dbReference type="InterPro" id="IPR013083">
    <property type="entry name" value="Znf_RING/FYVE/PHD"/>
</dbReference>
<proteinExistence type="predicted"/>
<accession>K1X859</accession>
<evidence type="ECO:0000256" key="2">
    <source>
        <dbReference type="SAM" id="MobiDB-lite"/>
    </source>
</evidence>
<evidence type="ECO:0000259" key="4">
    <source>
        <dbReference type="PROSITE" id="PS50089"/>
    </source>
</evidence>
<dbReference type="SUPFAM" id="SSF53300">
    <property type="entry name" value="vWA-like"/>
    <property type="match status" value="1"/>
</dbReference>
<reference evidence="6 7" key="1">
    <citation type="journal article" date="2012" name="BMC Genomics">
        <title>Sequencing the genome of Marssonina brunnea reveals fungus-poplar co-evolution.</title>
        <authorList>
            <person name="Zhu S."/>
            <person name="Cao Y.-Z."/>
            <person name="Jiang C."/>
            <person name="Tan B.-Y."/>
            <person name="Wang Z."/>
            <person name="Feng S."/>
            <person name="Zhang L."/>
            <person name="Su X.-H."/>
            <person name="Brejova B."/>
            <person name="Vinar T."/>
            <person name="Xu M."/>
            <person name="Wang M.-X."/>
            <person name="Zhang S.-G."/>
            <person name="Huang M.-R."/>
            <person name="Wu R."/>
            <person name="Zhou Y."/>
        </authorList>
    </citation>
    <scope>NUCLEOTIDE SEQUENCE [LARGE SCALE GENOMIC DNA]</scope>
    <source>
        <strain evidence="6 7">MB_m1</strain>
    </source>
</reference>
<organism evidence="6 7">
    <name type="scientific">Marssonina brunnea f. sp. multigermtubi (strain MB_m1)</name>
    <name type="common">Marssonina leaf spot fungus</name>
    <dbReference type="NCBI Taxonomy" id="1072389"/>
    <lineage>
        <taxon>Eukaryota</taxon>
        <taxon>Fungi</taxon>
        <taxon>Dikarya</taxon>
        <taxon>Ascomycota</taxon>
        <taxon>Pezizomycotina</taxon>
        <taxon>Leotiomycetes</taxon>
        <taxon>Helotiales</taxon>
        <taxon>Drepanopezizaceae</taxon>
        <taxon>Drepanopeziza</taxon>
    </lineage>
</organism>
<feature type="compositionally biased region" description="Acidic residues" evidence="2">
    <location>
        <begin position="1"/>
        <end position="25"/>
    </location>
</feature>
<dbReference type="SUPFAM" id="SSF50729">
    <property type="entry name" value="PH domain-like"/>
    <property type="match status" value="1"/>
</dbReference>
<dbReference type="PROSITE" id="PS50089">
    <property type="entry name" value="ZF_RING_2"/>
    <property type="match status" value="1"/>
</dbReference>
<evidence type="ECO:0000313" key="7">
    <source>
        <dbReference type="Proteomes" id="UP000006753"/>
    </source>
</evidence>
<dbReference type="OMA" id="SEAHWAQ"/>
<dbReference type="HOGENOM" id="CLU_006368_0_0_1"/>
<feature type="compositionally biased region" description="Polar residues" evidence="2">
    <location>
        <begin position="425"/>
        <end position="439"/>
    </location>
</feature>
<feature type="domain" description="RING-type" evidence="4">
    <location>
        <begin position="229"/>
        <end position="275"/>
    </location>
</feature>
<evidence type="ECO:0000259" key="3">
    <source>
        <dbReference type="PROSITE" id="PS50003"/>
    </source>
</evidence>
<evidence type="ECO:0000259" key="5">
    <source>
        <dbReference type="PROSITE" id="PS50234"/>
    </source>
</evidence>
<feature type="region of interest" description="Disordered" evidence="2">
    <location>
        <begin position="707"/>
        <end position="729"/>
    </location>
</feature>
<feature type="region of interest" description="Disordered" evidence="2">
    <location>
        <begin position="476"/>
        <end position="513"/>
    </location>
</feature>
<feature type="domain" description="VWFA" evidence="5">
    <location>
        <begin position="742"/>
        <end position="915"/>
    </location>
</feature>
<feature type="region of interest" description="Disordered" evidence="2">
    <location>
        <begin position="142"/>
        <end position="163"/>
    </location>
</feature>
<dbReference type="KEGG" id="mbe:MBM_00329"/>
<dbReference type="InterPro" id="IPR001849">
    <property type="entry name" value="PH_domain"/>
</dbReference>
<dbReference type="GO" id="GO:0008270">
    <property type="term" value="F:zinc ion binding"/>
    <property type="evidence" value="ECO:0007669"/>
    <property type="project" value="UniProtKB-KW"/>
</dbReference>
<sequence>MATADDDLPPGGPDDDPEPEPEPDPGPDRIYPYTRTCPEIGSYPSTTSASELFPYSVLVNEMLPRAIAAHGRPNIKSSFALVPESKVPKVRSSGSSYTSRRFLSHVYPSRDLGTASPATTSDNQFAGLVELGLPVSYLADSDKRARGQGNGTTAMSKDREDPSKARIAGSHLLNNIIFRARPSQYTPKTKHNNTRSRESRNRAAGDMTGMLDTDRSRTRRERTFVGSECAVCEEPLEHTLRGERILQFSCGHVSHEACFYEYMKELDSQYCPTCNAPLGLDTNRGGNVLDIGKKFGNEKLSGIVRSVSANDQSIRSQQTPTPTAWDSQTLRPESRESGLRQQVRTPRDSSRESKDTRDSHARDSSNNRDSRDSRERAARIISPSSRASHTRNGSEATGTGTVSSVGYSETSMSGPPRRHEYDVQSMETSLMSPRASVSRNPIPPPSVSVRSEFPTLNRSRQQQTLTCLVTIEVPENKWKPDPDDLRTAPPLPKIRPEDTYARPPSPAQSAPRFYPYESPEVLEEITENLRSRVDNWHGLDFSRFGKLRLYGTIRVGKDKKAWQELECFLFADMLICVKEKKVGVPQQWEEQNSRGKTTRCTLKGSILIKKHLNEVTESGKSNLGQTEKITMSNLRAADDNVLTLSLSVAELPSFHLRFDNKNQLKLWQQALLDLNAVEDSPVRSPVYDLSETDEEDWQRVSKRVSSVNSSTFGGPQSTTTAPTEYTSGRKSRLPAEIHIPIDIVVVIPVSSSMQGVKITLVRDALQFMVQSLGERDRMGLVTFGSSGGAAPLVGMTSRAWAGWSNILSSIRPVGQKSHRADVVDGANIAMDLLMSRKSSNPIATIILISDSSTSDAESVDFVVSRAEAAKIAIHSFGLGMTHKPDTMIELSTRTKASYTYVKDWMMLRECLAGCMGALQTMSHQNVKLKLRLPEGSPAKFVKISGALQITKRATGKDAEASLGDLRFGDKRDILVQLVIAPDNASQEQLPQDAWESIVSGLEALGGPLDKEDERIASIEEVPLIQADLTWGDILRDGTLAHLPCPSLLAITMLPAPTARQQQRKSAFLNTPPIPPHPSVVQRRMELLTSDMLTRALTLISRGQHDRAQHLLHETRSILKGLGKGGLPPIPPPPQSKSSPSGPESSPTSTVTPDCHRSPSPPSSSHAASGPPSGPPSGPIPGPRSNDALSMGSSPGIDAATVAALDAELEASLEWINHPAVFGRDSRKAVLQAIGVISSQRAYSFRSPVESLWARRVSGVKRLTERSREWREEGGGEVGITEES</sequence>
<dbReference type="OrthoDB" id="299997at2759"/>
<feature type="compositionally biased region" description="Polar residues" evidence="2">
    <location>
        <begin position="711"/>
        <end position="728"/>
    </location>
</feature>
<feature type="compositionally biased region" description="Polar residues" evidence="2">
    <location>
        <begin position="309"/>
        <end position="331"/>
    </location>
</feature>
<dbReference type="Proteomes" id="UP000006753">
    <property type="component" value="Unassembled WGS sequence"/>
</dbReference>
<feature type="compositionally biased region" description="Basic and acidic residues" evidence="2">
    <location>
        <begin position="345"/>
        <end position="378"/>
    </location>
</feature>
<dbReference type="FunFam" id="2.30.29.30:FF:000388">
    <property type="entry name" value="von Willebrand RING finger domain-containing protein"/>
    <property type="match status" value="1"/>
</dbReference>
<keyword evidence="7" id="KW-1185">Reference proteome</keyword>
<dbReference type="PROSITE" id="PS50234">
    <property type="entry name" value="VWFA"/>
    <property type="match status" value="1"/>
</dbReference>
<feature type="region of interest" description="Disordered" evidence="2">
    <location>
        <begin position="309"/>
        <end position="461"/>
    </location>
</feature>
<feature type="region of interest" description="Disordered" evidence="2">
    <location>
        <begin position="1119"/>
        <end position="1193"/>
    </location>
</feature>
<feature type="domain" description="PH" evidence="3">
    <location>
        <begin position="540"/>
        <end position="676"/>
    </location>
</feature>
<gene>
    <name evidence="6" type="ORF">MBM_00329</name>
</gene>
<dbReference type="PANTHER" id="PTHR10579:SF43">
    <property type="entry name" value="ZINC FINGER (C3HC4-TYPE RING FINGER) FAMILY PROTEIN"/>
    <property type="match status" value="1"/>
</dbReference>
<feature type="compositionally biased region" description="Polar residues" evidence="2">
    <location>
        <begin position="390"/>
        <end position="413"/>
    </location>
</feature>
<dbReference type="InParanoid" id="K1X859"/>
<feature type="region of interest" description="Disordered" evidence="2">
    <location>
        <begin position="1"/>
        <end position="33"/>
    </location>
</feature>
<dbReference type="Pfam" id="PF15411">
    <property type="entry name" value="PH_10"/>
    <property type="match status" value="1"/>
</dbReference>
<dbReference type="Gene3D" id="3.40.50.410">
    <property type="entry name" value="von Willebrand factor, type A domain"/>
    <property type="match status" value="1"/>
</dbReference>
<keyword evidence="1" id="KW-0479">Metal-binding</keyword>
<dbReference type="FunFam" id="3.40.50.410:FF:000014">
    <property type="entry name" value="von Willebrand and RING finger domain protein"/>
    <property type="match status" value="1"/>
</dbReference>
<dbReference type="Gene3D" id="2.30.29.30">
    <property type="entry name" value="Pleckstrin-homology domain (PH domain)/Phosphotyrosine-binding domain (PTB)"/>
    <property type="match status" value="1"/>
</dbReference>
<evidence type="ECO:0000313" key="6">
    <source>
        <dbReference type="EMBL" id="EKD21216.1"/>
    </source>
</evidence>
<dbReference type="EMBL" id="JH921428">
    <property type="protein sequence ID" value="EKD21216.1"/>
    <property type="molecule type" value="Genomic_DNA"/>
</dbReference>
<dbReference type="InterPro" id="IPR051266">
    <property type="entry name" value="CLCR"/>
</dbReference>
<feature type="compositionally biased region" description="Pro residues" evidence="2">
    <location>
        <begin position="1171"/>
        <end position="1181"/>
    </location>
</feature>
<feature type="compositionally biased region" description="Basic and acidic residues" evidence="2">
    <location>
        <begin position="476"/>
        <end position="486"/>
    </location>
</feature>
<dbReference type="Pfam" id="PF00092">
    <property type="entry name" value="VWA"/>
    <property type="match status" value="1"/>
</dbReference>
<name>K1X859_MARBU</name>
<dbReference type="STRING" id="1072389.K1X859"/>
<dbReference type="eggNOG" id="ENOG502QTWJ">
    <property type="taxonomic scope" value="Eukaryota"/>
</dbReference>
<protein>
    <submittedName>
        <fullName evidence="6">von Willebrand factor type A domain-containing protein</fullName>
    </submittedName>
</protein>
<dbReference type="SUPFAM" id="SSF57850">
    <property type="entry name" value="RING/U-box"/>
    <property type="match status" value="1"/>
</dbReference>
<feature type="compositionally biased region" description="Low complexity" evidence="2">
    <location>
        <begin position="1135"/>
        <end position="1152"/>
    </location>
</feature>
<feature type="region of interest" description="Disordered" evidence="2">
    <location>
        <begin position="185"/>
        <end position="219"/>
    </location>
</feature>
<dbReference type="InterPro" id="IPR002035">
    <property type="entry name" value="VWF_A"/>
</dbReference>
<dbReference type="SMART" id="SM00327">
    <property type="entry name" value="VWA"/>
    <property type="match status" value="1"/>
</dbReference>
<dbReference type="InterPro" id="IPR011993">
    <property type="entry name" value="PH-like_dom_sf"/>
</dbReference>
<dbReference type="SMART" id="SM00184">
    <property type="entry name" value="RING"/>
    <property type="match status" value="1"/>
</dbReference>
<keyword evidence="1" id="KW-0863">Zinc-finger</keyword>
<dbReference type="Gene3D" id="3.30.40.10">
    <property type="entry name" value="Zinc/RING finger domain, C3HC4 (zinc finger)"/>
    <property type="match status" value="1"/>
</dbReference>
<dbReference type="InterPro" id="IPR036465">
    <property type="entry name" value="vWFA_dom_sf"/>
</dbReference>
<dbReference type="CDD" id="cd01466">
    <property type="entry name" value="vWA_C3HC4_type"/>
    <property type="match status" value="1"/>
</dbReference>
<dbReference type="PANTHER" id="PTHR10579">
    <property type="entry name" value="CALCIUM-ACTIVATED CHLORIDE CHANNEL REGULATOR"/>
    <property type="match status" value="1"/>
</dbReference>
<evidence type="ECO:0000256" key="1">
    <source>
        <dbReference type="PROSITE-ProRule" id="PRU00175"/>
    </source>
</evidence>
<dbReference type="InterPro" id="IPR001841">
    <property type="entry name" value="Znf_RING"/>
</dbReference>
<dbReference type="PROSITE" id="PS50003">
    <property type="entry name" value="PH_DOMAIN"/>
    <property type="match status" value="1"/>
</dbReference>